<proteinExistence type="predicted"/>
<feature type="domain" description="DUF6593" evidence="1">
    <location>
        <begin position="45"/>
        <end position="155"/>
    </location>
</feature>
<evidence type="ECO:0000313" key="3">
    <source>
        <dbReference type="Proteomes" id="UP000054988"/>
    </source>
</evidence>
<comment type="caution">
    <text evidence="2">The sequence shown here is derived from an EMBL/GenBank/DDBJ whole genome shotgun (WGS) entry which is preliminary data.</text>
</comment>
<dbReference type="InterPro" id="IPR046528">
    <property type="entry name" value="DUF6593"/>
</dbReference>
<dbReference type="Pfam" id="PF20236">
    <property type="entry name" value="DUF6593"/>
    <property type="match status" value="1"/>
</dbReference>
<reference evidence="2 3" key="1">
    <citation type="submission" date="2015-12" db="EMBL/GenBank/DDBJ databases">
        <title>Draft genome sequence of Moniliophthora roreri, the causal agent of frosty pod rot of cacao.</title>
        <authorList>
            <person name="Aime M.C."/>
            <person name="Diaz-Valderrama J.R."/>
            <person name="Kijpornyongpan T."/>
            <person name="Phillips-Mora W."/>
        </authorList>
    </citation>
    <scope>NUCLEOTIDE SEQUENCE [LARGE SCALE GENOMIC DNA]</scope>
    <source>
        <strain evidence="2 3">MCA 2952</strain>
    </source>
</reference>
<dbReference type="Proteomes" id="UP000054988">
    <property type="component" value="Unassembled WGS sequence"/>
</dbReference>
<protein>
    <recommendedName>
        <fullName evidence="1">DUF6593 domain-containing protein</fullName>
    </recommendedName>
</protein>
<organism evidence="2 3">
    <name type="scientific">Moniliophthora roreri</name>
    <name type="common">Frosty pod rot fungus</name>
    <name type="synonym">Monilia roreri</name>
    <dbReference type="NCBI Taxonomy" id="221103"/>
    <lineage>
        <taxon>Eukaryota</taxon>
        <taxon>Fungi</taxon>
        <taxon>Dikarya</taxon>
        <taxon>Basidiomycota</taxon>
        <taxon>Agaricomycotina</taxon>
        <taxon>Agaricomycetes</taxon>
        <taxon>Agaricomycetidae</taxon>
        <taxon>Agaricales</taxon>
        <taxon>Marasmiineae</taxon>
        <taxon>Marasmiaceae</taxon>
        <taxon>Moniliophthora</taxon>
    </lineage>
</organism>
<dbReference type="EMBL" id="LATX01000739">
    <property type="protein sequence ID" value="KTB45247.1"/>
    <property type="molecule type" value="Genomic_DNA"/>
</dbReference>
<accession>A0A0W0G9L0</accession>
<name>A0A0W0G9L0_MONRR</name>
<sequence length="192" mass="21358">MNPFSNPFSGWGNGQNAPSVFGALPYATPPPPNMVTFYLTSFNPDVSNCTVIGPSQTPSFYIVTDPQQPGYTILRDVQGKSIALIEWQAHPLVEIRGVMSKQYVRDWLKLSSDKRSRNMTISGKRYFWAPDDKYINLYSNNGTPKFLGRVSRGHGTITLDMTGEAVQMGLLETSVTATLLLQYRPVHDHGIS</sequence>
<evidence type="ECO:0000259" key="1">
    <source>
        <dbReference type="Pfam" id="PF20236"/>
    </source>
</evidence>
<dbReference type="AlphaFoldDB" id="A0A0W0G9L0"/>
<gene>
    <name evidence="2" type="ORF">WG66_2175</name>
</gene>
<dbReference type="eggNOG" id="ENOG502SPIU">
    <property type="taxonomic scope" value="Eukaryota"/>
</dbReference>
<evidence type="ECO:0000313" key="2">
    <source>
        <dbReference type="EMBL" id="KTB45247.1"/>
    </source>
</evidence>